<feature type="transmembrane region" description="Helical" evidence="1">
    <location>
        <begin position="6"/>
        <end position="24"/>
    </location>
</feature>
<keyword evidence="1" id="KW-0472">Membrane</keyword>
<dbReference type="EMBL" id="PHHC01000138">
    <property type="protein sequence ID" value="PPE03105.1"/>
    <property type="molecule type" value="Genomic_DNA"/>
</dbReference>
<sequence>MIAFFVKFMVVSMGIVSLGVSGGIREMMEFHISPCYKALKKSGKLSDVGHFKLRKRISEMVPYIFPQNRACFYDALVECIDRVTKESLLQPPSYNLLTAIGKEVRSKLGKFLKPSYFFDIEEDFNTIFSEKSSKKNFIDMTLKLMERYTEPYLQTRLEKEIFKNLANHREFVKLRPTINTIFDSSKRSIIVKQFLVHNVYVPLSREEQIVFIPSLGGNVRVRLIFQEQDKRHASF</sequence>
<keyword evidence="1" id="KW-0812">Transmembrane</keyword>
<evidence type="ECO:0000313" key="2">
    <source>
        <dbReference type="EMBL" id="PPE03105.1"/>
    </source>
</evidence>
<keyword evidence="1" id="KW-1133">Transmembrane helix</keyword>
<proteinExistence type="predicted"/>
<dbReference type="RefSeq" id="WP_129591973.1">
    <property type="nucleotide sequence ID" value="NZ_PHHC01000138.1"/>
</dbReference>
<comment type="caution">
    <text evidence="2">The sequence shown here is derived from an EMBL/GenBank/DDBJ whole genome shotgun (WGS) entry which is preliminary data.</text>
</comment>
<evidence type="ECO:0000256" key="1">
    <source>
        <dbReference type="SAM" id="Phobius"/>
    </source>
</evidence>
<dbReference type="AlphaFoldDB" id="A0A2S5R7K7"/>
<keyword evidence="3" id="KW-1185">Reference proteome</keyword>
<evidence type="ECO:0000313" key="3">
    <source>
        <dbReference type="Proteomes" id="UP000239425"/>
    </source>
</evidence>
<organism evidence="2 3">
    <name type="scientific">Holospora curviuscula</name>
    <dbReference type="NCBI Taxonomy" id="1082868"/>
    <lineage>
        <taxon>Bacteria</taxon>
        <taxon>Pseudomonadati</taxon>
        <taxon>Pseudomonadota</taxon>
        <taxon>Alphaproteobacteria</taxon>
        <taxon>Holosporales</taxon>
        <taxon>Holosporaceae</taxon>
        <taxon>Holospora</taxon>
    </lineage>
</organism>
<dbReference type="Proteomes" id="UP000239425">
    <property type="component" value="Unassembled WGS sequence"/>
</dbReference>
<name>A0A2S5R7K7_9PROT</name>
<gene>
    <name evidence="2" type="ORF">HCUR_01455</name>
</gene>
<reference evidence="2 3" key="1">
    <citation type="submission" date="2017-11" db="EMBL/GenBank/DDBJ databases">
        <title>Comparative genomic analysis of Holospora spp., intranuclear symbionts of paramecia.</title>
        <authorList>
            <person name="Garushyants S.K."/>
            <person name="Beliavskaya A."/>
            <person name="Malko D.B."/>
            <person name="Logacheva M.D."/>
            <person name="Rautian M.S."/>
            <person name="Gelfand M.S."/>
        </authorList>
    </citation>
    <scope>NUCLEOTIDE SEQUENCE [LARGE SCALE GENOMIC DNA]</scope>
    <source>
        <strain evidence="3">02AZ16</strain>
    </source>
</reference>
<accession>A0A2S5R7K7</accession>
<protein>
    <submittedName>
        <fullName evidence="2">Uncharacterized protein</fullName>
    </submittedName>
</protein>